<proteinExistence type="predicted"/>
<name>A0ABU6XYT0_9FABA</name>
<feature type="region of interest" description="Disordered" evidence="1">
    <location>
        <begin position="1"/>
        <end position="64"/>
    </location>
</feature>
<reference evidence="2 3" key="1">
    <citation type="journal article" date="2023" name="Plants (Basel)">
        <title>Bridging the Gap: Combining Genomics and Transcriptomics Approaches to Understand Stylosanthes scabra, an Orphan Legume from the Brazilian Caatinga.</title>
        <authorList>
            <person name="Ferreira-Neto J.R.C."/>
            <person name="da Silva M.D."/>
            <person name="Binneck E."/>
            <person name="de Melo N.F."/>
            <person name="da Silva R.H."/>
            <person name="de Melo A.L.T.M."/>
            <person name="Pandolfi V."/>
            <person name="Bustamante F.O."/>
            <person name="Brasileiro-Vidal A.C."/>
            <person name="Benko-Iseppon A.M."/>
        </authorList>
    </citation>
    <scope>NUCLEOTIDE SEQUENCE [LARGE SCALE GENOMIC DNA]</scope>
    <source>
        <tissue evidence="2">Leaves</tissue>
    </source>
</reference>
<sequence>MEKVNPPSPTPLNKGPKKKSKEDKGKTNDPKKFQQTQKASHMPYLPVIVGNNKASSKGVGNQTF</sequence>
<dbReference type="EMBL" id="JASCZI010216293">
    <property type="protein sequence ID" value="MED6202686.1"/>
    <property type="molecule type" value="Genomic_DNA"/>
</dbReference>
<organism evidence="2 3">
    <name type="scientific">Stylosanthes scabra</name>
    <dbReference type="NCBI Taxonomy" id="79078"/>
    <lineage>
        <taxon>Eukaryota</taxon>
        <taxon>Viridiplantae</taxon>
        <taxon>Streptophyta</taxon>
        <taxon>Embryophyta</taxon>
        <taxon>Tracheophyta</taxon>
        <taxon>Spermatophyta</taxon>
        <taxon>Magnoliopsida</taxon>
        <taxon>eudicotyledons</taxon>
        <taxon>Gunneridae</taxon>
        <taxon>Pentapetalae</taxon>
        <taxon>rosids</taxon>
        <taxon>fabids</taxon>
        <taxon>Fabales</taxon>
        <taxon>Fabaceae</taxon>
        <taxon>Papilionoideae</taxon>
        <taxon>50 kb inversion clade</taxon>
        <taxon>dalbergioids sensu lato</taxon>
        <taxon>Dalbergieae</taxon>
        <taxon>Pterocarpus clade</taxon>
        <taxon>Stylosanthes</taxon>
    </lineage>
</organism>
<gene>
    <name evidence="2" type="ORF">PIB30_108027</name>
</gene>
<evidence type="ECO:0000256" key="1">
    <source>
        <dbReference type="SAM" id="MobiDB-lite"/>
    </source>
</evidence>
<keyword evidence="3" id="KW-1185">Reference proteome</keyword>
<comment type="caution">
    <text evidence="2">The sequence shown here is derived from an EMBL/GenBank/DDBJ whole genome shotgun (WGS) entry which is preliminary data.</text>
</comment>
<feature type="compositionally biased region" description="Basic and acidic residues" evidence="1">
    <location>
        <begin position="20"/>
        <end position="32"/>
    </location>
</feature>
<protein>
    <submittedName>
        <fullName evidence="2">Uncharacterized protein</fullName>
    </submittedName>
</protein>
<evidence type="ECO:0000313" key="2">
    <source>
        <dbReference type="EMBL" id="MED6202686.1"/>
    </source>
</evidence>
<dbReference type="Proteomes" id="UP001341840">
    <property type="component" value="Unassembled WGS sequence"/>
</dbReference>
<feature type="compositionally biased region" description="Polar residues" evidence="1">
    <location>
        <begin position="52"/>
        <end position="64"/>
    </location>
</feature>
<accession>A0ABU6XYT0</accession>
<evidence type="ECO:0000313" key="3">
    <source>
        <dbReference type="Proteomes" id="UP001341840"/>
    </source>
</evidence>
<feature type="compositionally biased region" description="Pro residues" evidence="1">
    <location>
        <begin position="1"/>
        <end position="10"/>
    </location>
</feature>